<name>A0A0C1R2D2_9CYAN</name>
<dbReference type="AlphaFoldDB" id="A0A0C1R2D2"/>
<dbReference type="EMBL" id="JHEG02000066">
    <property type="protein sequence ID" value="KIE06410.1"/>
    <property type="molecule type" value="Genomic_DNA"/>
</dbReference>
<organism evidence="1">
    <name type="scientific">Tolypothrix bouteillei VB521301</name>
    <dbReference type="NCBI Taxonomy" id="1479485"/>
    <lineage>
        <taxon>Bacteria</taxon>
        <taxon>Bacillati</taxon>
        <taxon>Cyanobacteriota</taxon>
        <taxon>Cyanophyceae</taxon>
        <taxon>Nostocales</taxon>
        <taxon>Tolypothrichaceae</taxon>
        <taxon>Tolypothrix</taxon>
    </lineage>
</organism>
<protein>
    <recommendedName>
        <fullName evidence="2">DUF4926 domain-containing protein</fullName>
    </recommendedName>
</protein>
<gene>
    <name evidence="1" type="ORF">DA73_0245040</name>
</gene>
<proteinExistence type="predicted"/>
<evidence type="ECO:0008006" key="2">
    <source>
        <dbReference type="Google" id="ProtNLM"/>
    </source>
</evidence>
<reference evidence="1" key="1">
    <citation type="journal article" date="2015" name="Genome Announc.">
        <title>Draft Genome Sequence of Tolypothrix boutellei Strain VB521301.</title>
        <authorList>
            <person name="Chandrababunaidu M.M."/>
            <person name="Singh D."/>
            <person name="Sen D."/>
            <person name="Bhan S."/>
            <person name="Das S."/>
            <person name="Gupta A."/>
            <person name="Adhikary S.P."/>
            <person name="Tripathy S."/>
        </authorList>
    </citation>
    <scope>NUCLEOTIDE SEQUENCE</scope>
    <source>
        <strain evidence="1">VB521301</strain>
    </source>
</reference>
<accession>A0A0C1R2D2</accession>
<comment type="caution">
    <text evidence="1">The sequence shown here is derived from an EMBL/GenBank/DDBJ whole genome shotgun (WGS) entry which is preliminary data.</text>
</comment>
<evidence type="ECO:0000313" key="1">
    <source>
        <dbReference type="EMBL" id="KIE06410.1"/>
    </source>
</evidence>
<sequence>MEVENMAPVEKNDLVELKRGLNPELSEGLVGMVLESNSDEVEVKFPLPGNNVHAQVPQEDVKFLVAVEPPEDESV</sequence>